<evidence type="ECO:0000313" key="3">
    <source>
        <dbReference type="Proteomes" id="UP000030655"/>
    </source>
</evidence>
<gene>
    <name evidence="2" type="ORF">H312_00235</name>
</gene>
<reference evidence="2 3" key="2">
    <citation type="submission" date="2014-03" db="EMBL/GenBank/DDBJ databases">
        <title>The Genome Sequence of Anncaliia algerae insect isolate PRA339.</title>
        <authorList>
            <consortium name="The Broad Institute Genome Sequencing Platform"/>
            <consortium name="The Broad Institute Genome Sequencing Center for Infectious Disease"/>
            <person name="Cuomo C."/>
            <person name="Becnel J."/>
            <person name="Sanscrainte N."/>
            <person name="Walker B."/>
            <person name="Young S.K."/>
            <person name="Zeng Q."/>
            <person name="Gargeya S."/>
            <person name="Fitzgerald M."/>
            <person name="Haas B."/>
            <person name="Abouelleil A."/>
            <person name="Alvarado L."/>
            <person name="Arachchi H.M."/>
            <person name="Berlin A.M."/>
            <person name="Chapman S.B."/>
            <person name="Dewar J."/>
            <person name="Goldberg J."/>
            <person name="Griggs A."/>
            <person name="Gujja S."/>
            <person name="Hansen M."/>
            <person name="Howarth C."/>
            <person name="Imamovic A."/>
            <person name="Larimer J."/>
            <person name="McCowan C."/>
            <person name="Murphy C."/>
            <person name="Neiman D."/>
            <person name="Pearson M."/>
            <person name="Priest M."/>
            <person name="Roberts A."/>
            <person name="Saif S."/>
            <person name="Shea T."/>
            <person name="Sisk P."/>
            <person name="Sykes S."/>
            <person name="Wortman J."/>
            <person name="Nusbaum C."/>
            <person name="Birren B."/>
        </authorList>
    </citation>
    <scope>NUCLEOTIDE SEQUENCE [LARGE SCALE GENOMIC DNA]</scope>
    <source>
        <strain evidence="2 3">PRA339</strain>
    </source>
</reference>
<dbReference type="STRING" id="1288291.A0A059F528"/>
<keyword evidence="3" id="KW-1185">Reference proteome</keyword>
<evidence type="ECO:0000313" key="2">
    <source>
        <dbReference type="EMBL" id="KCZ82212.1"/>
    </source>
</evidence>
<dbReference type="VEuPathDB" id="MicrosporidiaDB:H312_00235"/>
<organism evidence="2 3">
    <name type="scientific">Anncaliia algerae PRA339</name>
    <dbReference type="NCBI Taxonomy" id="1288291"/>
    <lineage>
        <taxon>Eukaryota</taxon>
        <taxon>Fungi</taxon>
        <taxon>Fungi incertae sedis</taxon>
        <taxon>Microsporidia</taxon>
        <taxon>Tubulinosematoidea</taxon>
        <taxon>Tubulinosematidae</taxon>
        <taxon>Anncaliia</taxon>
    </lineage>
</organism>
<feature type="compositionally biased region" description="Basic and acidic residues" evidence="1">
    <location>
        <begin position="894"/>
        <end position="904"/>
    </location>
</feature>
<dbReference type="OrthoDB" id="2192860at2759"/>
<dbReference type="Proteomes" id="UP000030655">
    <property type="component" value="Unassembled WGS sequence"/>
</dbReference>
<dbReference type="HOGENOM" id="CLU_309710_0_0_1"/>
<sequence>MVTNKEHESYNLWDNEGKQPETHVFDNLINKQQDKNEKVVFASDYNPFLSDDEKDNASQSENITKNTNFMEEEFIDVKKNVVPEIKLDSSFFVKNNENEIQEIIMKEGTSDLKEPMDEKYKSEDDIWSDNETDFLAKKLENVTLKEEKHVSFSDKTETFFLEKEKATENKKLEEFDKNLSRKKDSADEINILKKEESKNNEQEKVKFVPEMQVRNTLEAERSLLNRSINKELKIQEQDKVSVVPEIQVKNTNDPSNNEFFRNKIDAIKNIEHPKMKFIPEAQITNTITSEENTFTTHNKEAKKSIEQEKIKLIPERQVKNVTGVENNQVKLINNILPKIKADNDDQSGFNFNRTSKLIKIKGYTILGYPNIQKRIDFKTQKEKEIINSKFIFYKNNNRIELSKLHELRELNDLINLKDKTIDNVCKIVTQKKIKFIHENIVENSCISDINLILNTYFLNKEIAIQMAVEKKIWHLALFISNCDGKVKEAYLNNFNQEIKVYLLGRGELNDQWRDTFELLLRNPNESLINDLIKKVSDVDKAFILLSLYFVHGRKFSCKLFFNNFYFLLIFLEKNVLTTDIDVLLMRFIKILQDEGLNDLEREIYQKYKRILKKEMIDNIENKKGWFTGFKTIIDKSISKIVGVESKEDDENKLTFGEETTSIKETGNEKIDATKLKKSQAITKNTQINTEIKKILNEDNSNKEIKNNELLGDTIKLTNDVSKERNQIKPTESKKYSQISIKSKICNEEAHPKEKEALLFETEKVKEISEEELINKEKKILDQRENTSKEMNNLYKNSTATKSTSNLPHEEKSLYMNNDHAKSLENFFVDDENTPGLDTLMEEKVKEEEKPSFFSRFNIFAKKKNIKHKIELKGEDDFVYDPITKKWTTSSQKNTKPEIKEEKKQQSTIPKPSIKKKDTNFDLNGSISSRYVNKDVKEEETNVLKNFIPKPK</sequence>
<evidence type="ECO:0000256" key="1">
    <source>
        <dbReference type="SAM" id="MobiDB-lite"/>
    </source>
</evidence>
<name>A0A059F528_9MICR</name>
<feature type="non-terminal residue" evidence="2">
    <location>
        <position position="1"/>
    </location>
</feature>
<accession>A0A059F528</accession>
<dbReference type="AlphaFoldDB" id="A0A059F528"/>
<feature type="region of interest" description="Disordered" evidence="1">
    <location>
        <begin position="888"/>
        <end position="920"/>
    </location>
</feature>
<protein>
    <submittedName>
        <fullName evidence="2">Uncharacterized protein</fullName>
    </submittedName>
</protein>
<proteinExistence type="predicted"/>
<dbReference type="EMBL" id="KK365131">
    <property type="protein sequence ID" value="KCZ82212.1"/>
    <property type="molecule type" value="Genomic_DNA"/>
</dbReference>
<reference evidence="3" key="1">
    <citation type="submission" date="2013-02" db="EMBL/GenBank/DDBJ databases">
        <authorList>
            <consortium name="The Broad Institute Genome Sequencing Platform"/>
            <person name="Cuomo C."/>
            <person name="Becnel J."/>
            <person name="Sanscrainte N."/>
            <person name="Walker B."/>
            <person name="Young S.K."/>
            <person name="Zeng Q."/>
            <person name="Gargeya S."/>
            <person name="Fitzgerald M."/>
            <person name="Haas B."/>
            <person name="Abouelleil A."/>
            <person name="Alvarado L."/>
            <person name="Arachchi H.M."/>
            <person name="Berlin A.M."/>
            <person name="Chapman S.B."/>
            <person name="Dewar J."/>
            <person name="Goldberg J."/>
            <person name="Griggs A."/>
            <person name="Gujja S."/>
            <person name="Hansen M."/>
            <person name="Howarth C."/>
            <person name="Imamovic A."/>
            <person name="Larimer J."/>
            <person name="McCowan C."/>
            <person name="Murphy C."/>
            <person name="Neiman D."/>
            <person name="Pearson M."/>
            <person name="Priest M."/>
            <person name="Roberts A."/>
            <person name="Saif S."/>
            <person name="Shea T."/>
            <person name="Sisk P."/>
            <person name="Sykes S."/>
            <person name="Wortman J."/>
            <person name="Nusbaum C."/>
            <person name="Birren B."/>
        </authorList>
    </citation>
    <scope>NUCLEOTIDE SEQUENCE [LARGE SCALE GENOMIC DNA]</scope>
    <source>
        <strain evidence="3">PRA339</strain>
    </source>
</reference>